<name>A0ABV5SNS2_9MICO</name>
<dbReference type="Gene3D" id="1.10.3720.10">
    <property type="entry name" value="MetI-like"/>
    <property type="match status" value="1"/>
</dbReference>
<dbReference type="Pfam" id="PF00528">
    <property type="entry name" value="BPD_transp_1"/>
    <property type="match status" value="1"/>
</dbReference>
<accession>A0ABV5SNS2</accession>
<feature type="transmembrane region" description="Helical" evidence="7">
    <location>
        <begin position="178"/>
        <end position="203"/>
    </location>
</feature>
<evidence type="ECO:0000256" key="4">
    <source>
        <dbReference type="ARBA" id="ARBA00022692"/>
    </source>
</evidence>
<reference evidence="10 11" key="1">
    <citation type="submission" date="2024-09" db="EMBL/GenBank/DDBJ databases">
        <authorList>
            <person name="Sun Q."/>
            <person name="Mori K."/>
        </authorList>
    </citation>
    <scope>NUCLEOTIDE SEQUENCE [LARGE SCALE GENOMIC DNA]</scope>
    <source>
        <strain evidence="10 11">JCM 14321</strain>
    </source>
</reference>
<keyword evidence="5 7" id="KW-1133">Transmembrane helix</keyword>
<evidence type="ECO:0000256" key="2">
    <source>
        <dbReference type="ARBA" id="ARBA00022448"/>
    </source>
</evidence>
<evidence type="ECO:0000259" key="9">
    <source>
        <dbReference type="PROSITE" id="PS50928"/>
    </source>
</evidence>
<protein>
    <submittedName>
        <fullName evidence="10">Carbohydrate ABC transporter permease</fullName>
    </submittedName>
</protein>
<dbReference type="Proteomes" id="UP001589667">
    <property type="component" value="Unassembled WGS sequence"/>
</dbReference>
<dbReference type="CDD" id="cd06261">
    <property type="entry name" value="TM_PBP2"/>
    <property type="match status" value="1"/>
</dbReference>
<feature type="domain" description="ABC transmembrane type-1" evidence="9">
    <location>
        <begin position="99"/>
        <end position="309"/>
    </location>
</feature>
<keyword evidence="4 7" id="KW-0812">Transmembrane</keyword>
<evidence type="ECO:0000256" key="8">
    <source>
        <dbReference type="SAM" id="MobiDB-lite"/>
    </source>
</evidence>
<dbReference type="InterPro" id="IPR000515">
    <property type="entry name" value="MetI-like"/>
</dbReference>
<dbReference type="RefSeq" id="WP_157422940.1">
    <property type="nucleotide sequence ID" value="NZ_BAAANI010000006.1"/>
</dbReference>
<proteinExistence type="inferred from homology"/>
<feature type="region of interest" description="Disordered" evidence="8">
    <location>
        <begin position="1"/>
        <end position="27"/>
    </location>
</feature>
<keyword evidence="6 7" id="KW-0472">Membrane</keyword>
<feature type="transmembrane region" description="Helical" evidence="7">
    <location>
        <begin position="35"/>
        <end position="61"/>
    </location>
</feature>
<keyword evidence="3" id="KW-1003">Cell membrane</keyword>
<dbReference type="EMBL" id="JBHMBL010000001">
    <property type="protein sequence ID" value="MFB9641332.1"/>
    <property type="molecule type" value="Genomic_DNA"/>
</dbReference>
<sequence>MVAVSSPTIEGGRPTRDDPNFRAGRQPPRAGRRAFFRLLPIVPSILLLALFMAGPVIWAVVISFTDTALTGRSAREPQWVGLDNYVELVTDRDFPVSLVLTVVFVLGSAVIGQNLVGLGLALLMAKANRTVRGIVGTTVVAAWVLPEIVAAFAAYAYFADDGTLNQLLGAIGIDGANWLYDFPMLAVILANVWRGTAFSMLVYEAALNDVPPEITEAAIVDGASGAKRLWWVTIPMIRPSIATNLMLITLQTLAVFTLIWVMTKGGPGMASSTLPVFAYQEAFKFQQIGYGSAIAVVMIVVGAVFSIAYIRMLRPERRS</sequence>
<dbReference type="PANTHER" id="PTHR43005:SF1">
    <property type="entry name" value="SPERMIDINE_PUTRESCINE TRANSPORT SYSTEM PERMEASE PROTEIN"/>
    <property type="match status" value="1"/>
</dbReference>
<dbReference type="PANTHER" id="PTHR43005">
    <property type="entry name" value="BLR7065 PROTEIN"/>
    <property type="match status" value="1"/>
</dbReference>
<comment type="similarity">
    <text evidence="7">Belongs to the binding-protein-dependent transport system permease family.</text>
</comment>
<dbReference type="SUPFAM" id="SSF161098">
    <property type="entry name" value="MetI-like"/>
    <property type="match status" value="1"/>
</dbReference>
<dbReference type="InterPro" id="IPR035906">
    <property type="entry name" value="MetI-like_sf"/>
</dbReference>
<dbReference type="PROSITE" id="PS50928">
    <property type="entry name" value="ABC_TM1"/>
    <property type="match status" value="1"/>
</dbReference>
<keyword evidence="2 7" id="KW-0813">Transport</keyword>
<feature type="transmembrane region" description="Helical" evidence="7">
    <location>
        <begin position="135"/>
        <end position="158"/>
    </location>
</feature>
<evidence type="ECO:0000313" key="11">
    <source>
        <dbReference type="Proteomes" id="UP001589667"/>
    </source>
</evidence>
<keyword evidence="11" id="KW-1185">Reference proteome</keyword>
<evidence type="ECO:0000256" key="5">
    <source>
        <dbReference type="ARBA" id="ARBA00022989"/>
    </source>
</evidence>
<evidence type="ECO:0000313" key="10">
    <source>
        <dbReference type="EMBL" id="MFB9641332.1"/>
    </source>
</evidence>
<gene>
    <name evidence="10" type="ORF">ACFFQV_03410</name>
</gene>
<comment type="subcellular location">
    <subcellularLocation>
        <location evidence="1 7">Cell membrane</location>
        <topology evidence="1 7">Multi-pass membrane protein</topology>
    </subcellularLocation>
</comment>
<organism evidence="10 11">
    <name type="scientific">Agromyces lapidis</name>
    <dbReference type="NCBI Taxonomy" id="279574"/>
    <lineage>
        <taxon>Bacteria</taxon>
        <taxon>Bacillati</taxon>
        <taxon>Actinomycetota</taxon>
        <taxon>Actinomycetes</taxon>
        <taxon>Micrococcales</taxon>
        <taxon>Microbacteriaceae</taxon>
        <taxon>Agromyces</taxon>
    </lineage>
</organism>
<evidence type="ECO:0000256" key="3">
    <source>
        <dbReference type="ARBA" id="ARBA00022475"/>
    </source>
</evidence>
<evidence type="ECO:0000256" key="1">
    <source>
        <dbReference type="ARBA" id="ARBA00004651"/>
    </source>
</evidence>
<evidence type="ECO:0000256" key="6">
    <source>
        <dbReference type="ARBA" id="ARBA00023136"/>
    </source>
</evidence>
<comment type="caution">
    <text evidence="10">The sequence shown here is derived from an EMBL/GenBank/DDBJ whole genome shotgun (WGS) entry which is preliminary data.</text>
</comment>
<evidence type="ECO:0000256" key="7">
    <source>
        <dbReference type="RuleBase" id="RU363032"/>
    </source>
</evidence>
<feature type="transmembrane region" description="Helical" evidence="7">
    <location>
        <begin position="288"/>
        <end position="310"/>
    </location>
</feature>
<feature type="transmembrane region" description="Helical" evidence="7">
    <location>
        <begin position="98"/>
        <end position="123"/>
    </location>
</feature>
<feature type="transmembrane region" description="Helical" evidence="7">
    <location>
        <begin position="241"/>
        <end position="262"/>
    </location>
</feature>